<protein>
    <submittedName>
        <fullName evidence="5">Soluble lytic murein transglycosylase</fullName>
        <ecNumber evidence="5">4.2.2.-</ecNumber>
    </submittedName>
</protein>
<feature type="domain" description="Transglycosylase SLT" evidence="4">
    <location>
        <begin position="379"/>
        <end position="474"/>
    </location>
</feature>
<sequence>MTNFSLQLALIAACCTALLFSPESKAQSANQLYICDNGSGSTNIVSAAQRSGKCKPYQKGMFGNYNAGATVMPLDKATENFTDKAESSNLFANVIAAEKQQAVASANSASVPLEDFKETGAIHIFYCPDYRSGRMIEATSPPEPTCRSIGIKAEVQDPRGIVPTPKTTAEPQIVPTKDGSGAIVATDSPPTDIYKCFDQEGLPTFVASDQIDKYRRCSFFQRSYAGAKADFTQQARQPQAPSLTRLAAQGVGAAPTPTASAALRCVGAGKVEFNGSTREYNCATRSFDMTPGSSGGQVILGDRSANIAAHRLDYFGSEGSCSGVVTTPEGRVLHLDPTKDCPQALKIEARRIEAEYVKTISVNVSGAFLERQRGLSAQINEIAARIGVDPYLVHAVISAESAYKSRAVSHAGAQGLMQLMPATARRFGVSDSFHTGENIRGGTTYLKWLLKEFNGNYQLAIAGYNAGEGNVKKYGYKIPPFIETRAYVPKVMEYYRKYKANPALIGLQ</sequence>
<dbReference type="InterPro" id="IPR008258">
    <property type="entry name" value="Transglycosylase_SLT_dom_1"/>
</dbReference>
<dbReference type="EC" id="4.2.2.-" evidence="5"/>
<evidence type="ECO:0000313" key="5">
    <source>
        <dbReference type="EMBL" id="SUO98225.1"/>
    </source>
</evidence>
<dbReference type="PANTHER" id="PTHR37423">
    <property type="entry name" value="SOLUBLE LYTIC MUREIN TRANSGLYCOSYLASE-RELATED"/>
    <property type="match status" value="1"/>
</dbReference>
<feature type="signal peptide" evidence="3">
    <location>
        <begin position="1"/>
        <end position="26"/>
    </location>
</feature>
<dbReference type="CDD" id="cd00254">
    <property type="entry name" value="LT-like"/>
    <property type="match status" value="1"/>
</dbReference>
<proteinExistence type="inferred from homology"/>
<gene>
    <name evidence="5" type="primary">slt_2</name>
    <name evidence="5" type="ORF">NCTC10717_01966</name>
</gene>
<name>A0A380N089_9GAMM</name>
<dbReference type="Pfam" id="PF01464">
    <property type="entry name" value="SLT"/>
    <property type="match status" value="1"/>
</dbReference>
<keyword evidence="5" id="KW-0456">Lyase</keyword>
<dbReference type="GO" id="GO:0016829">
    <property type="term" value="F:lyase activity"/>
    <property type="evidence" value="ECO:0007669"/>
    <property type="project" value="UniProtKB-KW"/>
</dbReference>
<evidence type="ECO:0000259" key="4">
    <source>
        <dbReference type="Pfam" id="PF01464"/>
    </source>
</evidence>
<organism evidence="5 6">
    <name type="scientific">Suttonella indologenes</name>
    <dbReference type="NCBI Taxonomy" id="13276"/>
    <lineage>
        <taxon>Bacteria</taxon>
        <taxon>Pseudomonadati</taxon>
        <taxon>Pseudomonadota</taxon>
        <taxon>Gammaproteobacteria</taxon>
        <taxon>Cardiobacteriales</taxon>
        <taxon>Cardiobacteriaceae</taxon>
        <taxon>Suttonella</taxon>
    </lineage>
</organism>
<dbReference type="Gene3D" id="1.10.530.10">
    <property type="match status" value="1"/>
</dbReference>
<dbReference type="EMBL" id="UHIA01000004">
    <property type="protein sequence ID" value="SUO98225.1"/>
    <property type="molecule type" value="Genomic_DNA"/>
</dbReference>
<evidence type="ECO:0000256" key="2">
    <source>
        <dbReference type="SAM" id="MobiDB-lite"/>
    </source>
</evidence>
<evidence type="ECO:0000256" key="1">
    <source>
        <dbReference type="ARBA" id="ARBA00007734"/>
    </source>
</evidence>
<dbReference type="InterPro" id="IPR023346">
    <property type="entry name" value="Lysozyme-like_dom_sf"/>
</dbReference>
<comment type="similarity">
    <text evidence="1">Belongs to the transglycosylase Slt family.</text>
</comment>
<accession>A0A380N089</accession>
<feature type="region of interest" description="Disordered" evidence="2">
    <location>
        <begin position="159"/>
        <end position="182"/>
    </location>
</feature>
<dbReference type="RefSeq" id="WP_245888138.1">
    <property type="nucleotide sequence ID" value="NZ_UHIA01000004.1"/>
</dbReference>
<dbReference type="Proteomes" id="UP000254575">
    <property type="component" value="Unassembled WGS sequence"/>
</dbReference>
<keyword evidence="6" id="KW-1185">Reference proteome</keyword>
<dbReference type="AlphaFoldDB" id="A0A380N089"/>
<evidence type="ECO:0000256" key="3">
    <source>
        <dbReference type="SAM" id="SignalP"/>
    </source>
</evidence>
<evidence type="ECO:0000313" key="6">
    <source>
        <dbReference type="Proteomes" id="UP000254575"/>
    </source>
</evidence>
<keyword evidence="3" id="KW-0732">Signal</keyword>
<dbReference type="SUPFAM" id="SSF53955">
    <property type="entry name" value="Lysozyme-like"/>
    <property type="match status" value="1"/>
</dbReference>
<dbReference type="PANTHER" id="PTHR37423:SF2">
    <property type="entry name" value="MEMBRANE-BOUND LYTIC MUREIN TRANSGLYCOSYLASE C"/>
    <property type="match status" value="1"/>
</dbReference>
<reference evidence="5 6" key="1">
    <citation type="submission" date="2018-06" db="EMBL/GenBank/DDBJ databases">
        <authorList>
            <consortium name="Pathogen Informatics"/>
            <person name="Doyle S."/>
        </authorList>
    </citation>
    <scope>NUCLEOTIDE SEQUENCE [LARGE SCALE GENOMIC DNA]</scope>
    <source>
        <strain evidence="5 6">NCTC10717</strain>
    </source>
</reference>
<feature type="chain" id="PRO_5016904717" evidence="3">
    <location>
        <begin position="27"/>
        <end position="508"/>
    </location>
</feature>